<proteinExistence type="predicted"/>
<evidence type="ECO:0000313" key="2">
    <source>
        <dbReference type="EMBL" id="AGX86085.1"/>
    </source>
</evidence>
<organism evidence="2">
    <name type="scientific">Warrego virus</name>
    <dbReference type="NCBI Taxonomy" id="40062"/>
    <lineage>
        <taxon>Viruses</taxon>
        <taxon>Riboviria</taxon>
        <taxon>Orthornavirae</taxon>
        <taxon>Duplornaviricota</taxon>
        <taxon>Resentoviricetes</taxon>
        <taxon>Reovirales</taxon>
        <taxon>Sedoreoviridae</taxon>
        <taxon>Orbivirus</taxon>
        <taxon>Orbivirus gammamitchellense</taxon>
    </lineage>
</organism>
<reference evidence="2" key="1">
    <citation type="journal article" date="2014" name="Virology">
        <title>Enhanced arbovirus surveillance with deep sequencing: Identification of novel rhabdoviruses and bunyaviruses in Australian mosquitoes.</title>
        <authorList>
            <person name="Coffey L.L."/>
            <person name="Page B.L."/>
            <person name="Greninger A.L."/>
            <person name="Herring B.L."/>
            <person name="Russell R.C."/>
            <person name="Doggett S.L."/>
            <person name="Haniotis J."/>
            <person name="Wang C."/>
            <person name="Deng X."/>
            <person name="Delwart E.L."/>
        </authorList>
    </citation>
    <scope>NUCLEOTIDE SEQUENCE</scope>
    <source>
        <strain evidence="2">948</strain>
    </source>
</reference>
<dbReference type="EMBL" id="KF310905">
    <property type="protein sequence ID" value="AGX86085.1"/>
    <property type="molecule type" value="Genomic_RNA"/>
</dbReference>
<dbReference type="InterPro" id="IPR002630">
    <property type="entry name" value="Orbi_NS1"/>
</dbReference>
<evidence type="ECO:0000256" key="1">
    <source>
        <dbReference type="ARBA" id="ARBA00014071"/>
    </source>
</evidence>
<sequence>MELFLRRFGVVGEQAHNVRMFYDFSEDVTCSHLRRDCFINGVCARQFFKMCVQYANVEFDRNAAQTLVEIASTAIQDRERLWLNASNAFKIQLNEDVELQMTQLLREVFEEYQKSGMMDETRQLAHRRRAQRVYIDDSATFIHNLYVPYSEGKIVHPVTFTRWRSIGVVLYKTSDASYWLPNDLAQVSNDKRVLQRTIKERMPSCPFTGSHAPIVQTVFFPVGMQGIFEDEKQRNNIMRRVQMDIRLLFQIGTRYESRMTEQFLSVEPRGQEFLHHVMLSKFALNGTDTNWVEIRCRGEGGQTWGSWAFPALMMRMHLQNRLTQDEIINWIVRKHDCQICYLKEIGMQENIVIVDTRAREVLGTPTIRIAKDVIHECDGFEIARLTLVHTEQLTKIGNHWVKVTAMSPLEAFIITAITIHREIRCDGAWEERNYRNGIALLARLIIRYHFERAHRTWIYRLFCFGCFGYAPRDDGEEPNWDDLGSFLKIIMGGLPYEIEEDETVFAQLFKACRLIMSLAYQRGIGAFVLPIQYDNDVDRNEFVEYLREV</sequence>
<protein>
    <recommendedName>
        <fullName evidence="1">Non-structural protein NS1</fullName>
    </recommendedName>
</protein>
<accession>U5N439</accession>
<dbReference type="Pfam" id="PF01718">
    <property type="entry name" value="Orbi_NS1"/>
    <property type="match status" value="1"/>
</dbReference>
<name>U5N439_9REOV</name>